<evidence type="ECO:0000313" key="2">
    <source>
        <dbReference type="EMBL" id="GLC59458.1"/>
    </source>
</evidence>
<feature type="compositionally biased region" description="Basic and acidic residues" evidence="1">
    <location>
        <begin position="65"/>
        <end position="107"/>
    </location>
</feature>
<dbReference type="EMBL" id="BRXU01000028">
    <property type="protein sequence ID" value="GLC59458.1"/>
    <property type="molecule type" value="Genomic_DNA"/>
</dbReference>
<feature type="compositionally biased region" description="Basic and acidic residues" evidence="1">
    <location>
        <begin position="141"/>
        <end position="162"/>
    </location>
</feature>
<dbReference type="AlphaFoldDB" id="A0A9W6F7R6"/>
<name>A0A9W6F7R6_9CHLO</name>
<organism evidence="2 3">
    <name type="scientific">Pleodorina starrii</name>
    <dbReference type="NCBI Taxonomy" id="330485"/>
    <lineage>
        <taxon>Eukaryota</taxon>
        <taxon>Viridiplantae</taxon>
        <taxon>Chlorophyta</taxon>
        <taxon>core chlorophytes</taxon>
        <taxon>Chlorophyceae</taxon>
        <taxon>CS clade</taxon>
        <taxon>Chlamydomonadales</taxon>
        <taxon>Volvocaceae</taxon>
        <taxon>Pleodorina</taxon>
    </lineage>
</organism>
<comment type="caution">
    <text evidence="2">The sequence shown here is derived from an EMBL/GenBank/DDBJ whole genome shotgun (WGS) entry which is preliminary data.</text>
</comment>
<feature type="region of interest" description="Disordered" evidence="1">
    <location>
        <begin position="62"/>
        <end position="162"/>
    </location>
</feature>
<protein>
    <submittedName>
        <fullName evidence="2">Uncharacterized protein</fullName>
    </submittedName>
</protein>
<reference evidence="2 3" key="1">
    <citation type="journal article" date="2023" name="Commun. Biol.">
        <title>Reorganization of the ancestral sex-determining regions during the evolution of trioecy in Pleodorina starrii.</title>
        <authorList>
            <person name="Takahashi K."/>
            <person name="Suzuki S."/>
            <person name="Kawai-Toyooka H."/>
            <person name="Yamamoto K."/>
            <person name="Hamaji T."/>
            <person name="Ootsuki R."/>
            <person name="Yamaguchi H."/>
            <person name="Kawachi M."/>
            <person name="Higashiyama T."/>
            <person name="Nozaki H."/>
        </authorList>
    </citation>
    <scope>NUCLEOTIDE SEQUENCE [LARGE SCALE GENOMIC DNA]</scope>
    <source>
        <strain evidence="2 3">NIES-4479</strain>
    </source>
</reference>
<keyword evidence="3" id="KW-1185">Reference proteome</keyword>
<gene>
    <name evidence="2" type="primary">PLESTBF000720</name>
    <name evidence="2" type="ORF">PLESTB_001489700</name>
</gene>
<evidence type="ECO:0000313" key="3">
    <source>
        <dbReference type="Proteomes" id="UP001165080"/>
    </source>
</evidence>
<proteinExistence type="predicted"/>
<dbReference type="Proteomes" id="UP001165080">
    <property type="component" value="Unassembled WGS sequence"/>
</dbReference>
<sequence>MAARKRGPKDQLRESTITIRQNLEGLYDGKHRPEAFAGLGAIRQPPGAILITALPTQSRLLGCRGGDEVRSRGGGDVVRSRGGGDEVRSRGGGDEVRSRGGGDEVRSRGGGGGADDTGLAPVELQTAAAPDPSVGTAPNSKRPERREKGGHLKALLDAERGR</sequence>
<evidence type="ECO:0000256" key="1">
    <source>
        <dbReference type="SAM" id="MobiDB-lite"/>
    </source>
</evidence>
<accession>A0A9W6F7R6</accession>